<dbReference type="PANTHER" id="PTHR41328:SF2">
    <property type="entry name" value="TERMINASE SMALL SUBUNIT"/>
    <property type="match status" value="1"/>
</dbReference>
<protein>
    <submittedName>
        <fullName evidence="3">Terminase small subunit</fullName>
    </submittedName>
</protein>
<dbReference type="GO" id="GO:0051276">
    <property type="term" value="P:chromosome organization"/>
    <property type="evidence" value="ECO:0007669"/>
    <property type="project" value="InterPro"/>
</dbReference>
<dbReference type="RefSeq" id="WP_016918849.1">
    <property type="nucleotide sequence ID" value="NZ_CP044331.1"/>
</dbReference>
<organism evidence="3 4">
    <name type="scientific">Methylocystis parvus</name>
    <dbReference type="NCBI Taxonomy" id="134"/>
    <lineage>
        <taxon>Bacteria</taxon>
        <taxon>Pseudomonadati</taxon>
        <taxon>Pseudomonadota</taxon>
        <taxon>Alphaproteobacteria</taxon>
        <taxon>Hyphomicrobiales</taxon>
        <taxon>Methylocystaceae</taxon>
        <taxon>Methylocystis</taxon>
    </lineage>
</organism>
<keyword evidence="4" id="KW-1185">Reference proteome</keyword>
<dbReference type="Pfam" id="PF03592">
    <property type="entry name" value="Terminase_2"/>
    <property type="match status" value="1"/>
</dbReference>
<dbReference type="PANTHER" id="PTHR41328">
    <property type="entry name" value="TERMINASE SMALL SUBUNIT-RELATED"/>
    <property type="match status" value="1"/>
</dbReference>
<dbReference type="InterPro" id="IPR052404">
    <property type="entry name" value="SPP1-like_terminase"/>
</dbReference>
<dbReference type="Proteomes" id="UP000422569">
    <property type="component" value="Chromosome"/>
</dbReference>
<evidence type="ECO:0000256" key="2">
    <source>
        <dbReference type="ARBA" id="ARBA00023219"/>
    </source>
</evidence>
<proteinExistence type="predicted"/>
<dbReference type="KEGG" id="mpar:F7D14_01330"/>
<dbReference type="Gene3D" id="1.10.10.1400">
    <property type="entry name" value="Terminase, small subunit, N-terminal DNA-binding domain, HTH motif"/>
    <property type="match status" value="1"/>
</dbReference>
<keyword evidence="1" id="KW-1188">Viral release from host cell</keyword>
<dbReference type="InterPro" id="IPR038713">
    <property type="entry name" value="Terminase_Gp1_N_sf"/>
</dbReference>
<reference evidence="3 4" key="1">
    <citation type="submission" date="2019-09" db="EMBL/GenBank/DDBJ databases">
        <title>Isolation and complete genome sequencing of Methylocystis species.</title>
        <authorList>
            <person name="Rumah B.L."/>
            <person name="Stead C.E."/>
            <person name="Stevens B.C."/>
            <person name="Minton N.P."/>
            <person name="Grosse-Honebrink A."/>
            <person name="Zhang Y."/>
        </authorList>
    </citation>
    <scope>NUCLEOTIDE SEQUENCE [LARGE SCALE GENOMIC DNA]</scope>
    <source>
        <strain evidence="3 4">BRCS2</strain>
    </source>
</reference>
<evidence type="ECO:0000256" key="1">
    <source>
        <dbReference type="ARBA" id="ARBA00022612"/>
    </source>
</evidence>
<gene>
    <name evidence="3" type="ORF">F7D14_01330</name>
</gene>
<dbReference type="AlphaFoldDB" id="A0A6B8M1W8"/>
<sequence>MNTKTSVEQGAAGISIAEIGKDRTMPAGKTLTRKQEEFVRHYLVDLNAAAAYRRAGYTARGNSAEVNAARLLRNAQVVDAIDKAMAERAARTEVDADRVLRELVKVAFFDIRKALNNDGSFKQISELDGDTAAALASFDVVELGGNEGGVIRKVRLADKLRALELVGKHLGMFRERVEVSGGENPLTLLIKSVQGSHLAPVAHPGRLSVAGGDRGENAA</sequence>
<name>A0A6B8M1W8_9HYPH</name>
<accession>A0A6B8M1W8</accession>
<keyword evidence="2" id="KW-0231">Viral genome packaging</keyword>
<dbReference type="EMBL" id="CP044331">
    <property type="protein sequence ID" value="QGM96256.1"/>
    <property type="molecule type" value="Genomic_DNA"/>
</dbReference>
<evidence type="ECO:0000313" key="4">
    <source>
        <dbReference type="Proteomes" id="UP000422569"/>
    </source>
</evidence>
<evidence type="ECO:0000313" key="3">
    <source>
        <dbReference type="EMBL" id="QGM96256.1"/>
    </source>
</evidence>
<dbReference type="InterPro" id="IPR005335">
    <property type="entry name" value="Terminase_ssu"/>
</dbReference>